<evidence type="ECO:0000259" key="5">
    <source>
        <dbReference type="Pfam" id="PF13476"/>
    </source>
</evidence>
<dbReference type="InterPro" id="IPR038729">
    <property type="entry name" value="Rad50/SbcC_AAA"/>
</dbReference>
<dbReference type="AlphaFoldDB" id="A0A4P6EF11"/>
<dbReference type="Pfam" id="PF13558">
    <property type="entry name" value="SbcC_Walker_B"/>
    <property type="match status" value="1"/>
</dbReference>
<sequence>MKLHRLELEGFGPFLQRQVIDFDAFDDDGIFLIAGRTGAGKSSILDGVGFALYGGVPRYDGGAKRLRSDHCRPEDRSEVRLEFTVGDRRWRVTRSPEYERPKRNGTGLTTEEHRAVVEELVDGEWVGRAAKPREAGELLGEILGLNREQFQQVILLAQNRFAQFLLASGGDRQALLRTLFGSRTYQEYERLLDERRKDAEDALADRRRVIELALDDAENTVAAHELAGEGAPGNALPDRLGALDRAIERGRYRVEVLTEAQTAAIAARDEAFAAHEKVKSLHEWARARDAAREALAKRQARTTEIDADRRALHDARGAEGLRAPLEHAAHAEAAAQQARRAETAARAAWDEAGGQQDADAQTLAALIDDLTGRLALWQSAAAQEAELPSLREKHAAAEQRVAAAQTRIAELERQRAALPARRAELDEALRTHVAVAATADDARRVVEQARARRDAAEEARTRAETLHEADKTKLARQEEATAAAAAADALLRRRIEQRAGELASALEAGRPCPVCGSVEHPHPAPRADEPVGDDELEAADNARDAAQQRAHEAGETAATALAAYADAAARSGGLDPDGARRAFDQAVDRLTAAETAARERDRLRAERDGLDEEDARIAADIDRSRAGVTEAQDELTTLGERLTSAQAVVAAARDDFASVAARIDDGARRRAAAVALRAAIETSRTATESARAAGDDRDRRVAASDFVDAAAARAALRDDAERSRLDEKVRAHDTALAELKGQLVQLELQLAGADDPLPDLEASAAALADAREAAAAAAGAATAVVQAVESLERASERAHDAHAQIGELDAHRRLVAGIADAVAGRNERKMDLETFVLAAELEQIVAAANVRLDAMSAGRYRLAHTDALAARNAASGLGLEVVDAYTGRARPAQSLSGGETFLASLALALGLAQVVTDRAGGIRLDTLFIDEGFGSLDPETLELAMRTLDELREGGRTVGVISHVEAMKEQIPAQLVVEATAHGPSAVRQSALDPV</sequence>
<dbReference type="Pfam" id="PF13476">
    <property type="entry name" value="AAA_23"/>
    <property type="match status" value="1"/>
</dbReference>
<dbReference type="EMBL" id="CP035494">
    <property type="protein sequence ID" value="QAY60376.1"/>
    <property type="molecule type" value="Genomic_DNA"/>
</dbReference>
<dbReference type="KEGG" id="mprt:ET475_10510"/>
<dbReference type="RefSeq" id="WP_129389647.1">
    <property type="nucleotide sequence ID" value="NZ_CP035494.1"/>
</dbReference>
<reference evidence="6 7" key="1">
    <citation type="submission" date="2019-01" db="EMBL/GenBank/DDBJ databases">
        <title>Genome sequencing of strain DFW100M-13.</title>
        <authorList>
            <person name="Heo J."/>
            <person name="Kim S.-J."/>
            <person name="Kim J.-S."/>
            <person name="Hong S.-B."/>
            <person name="Kwon S.-W."/>
        </authorList>
    </citation>
    <scope>NUCLEOTIDE SEQUENCE [LARGE SCALE GENOMIC DNA]</scope>
    <source>
        <strain evidence="6 7">DFW100M-13</strain>
    </source>
</reference>
<organism evidence="6 7">
    <name type="scientific">Microbacterium protaetiae</name>
    <dbReference type="NCBI Taxonomy" id="2509458"/>
    <lineage>
        <taxon>Bacteria</taxon>
        <taxon>Bacillati</taxon>
        <taxon>Actinomycetota</taxon>
        <taxon>Actinomycetes</taxon>
        <taxon>Micrococcales</taxon>
        <taxon>Microbacteriaceae</taxon>
        <taxon>Microbacterium</taxon>
    </lineage>
</organism>
<feature type="region of interest" description="Disordered" evidence="4">
    <location>
        <begin position="455"/>
        <end position="475"/>
    </location>
</feature>
<dbReference type="Gene3D" id="3.40.50.300">
    <property type="entry name" value="P-loop containing nucleotide triphosphate hydrolases"/>
    <property type="match status" value="2"/>
</dbReference>
<keyword evidence="7" id="KW-1185">Reference proteome</keyword>
<proteinExistence type="inferred from homology"/>
<dbReference type="PANTHER" id="PTHR32114:SF2">
    <property type="entry name" value="ABC TRANSPORTER ABCH.3"/>
    <property type="match status" value="1"/>
</dbReference>
<dbReference type="PANTHER" id="PTHR32114">
    <property type="entry name" value="ABC TRANSPORTER ABCH.3"/>
    <property type="match status" value="1"/>
</dbReference>
<dbReference type="OrthoDB" id="9795626at2"/>
<evidence type="ECO:0000256" key="1">
    <source>
        <dbReference type="ARBA" id="ARBA00006930"/>
    </source>
</evidence>
<comment type="subunit">
    <text evidence="2">Heterodimer of SbcC and SbcD.</text>
</comment>
<dbReference type="InterPro" id="IPR027417">
    <property type="entry name" value="P-loop_NTPase"/>
</dbReference>
<feature type="domain" description="Rad50/SbcC-type AAA" evidence="5">
    <location>
        <begin position="5"/>
        <end position="199"/>
    </location>
</feature>
<dbReference type="GO" id="GO:0006302">
    <property type="term" value="P:double-strand break repair"/>
    <property type="evidence" value="ECO:0007669"/>
    <property type="project" value="InterPro"/>
</dbReference>
<evidence type="ECO:0000256" key="3">
    <source>
        <dbReference type="ARBA" id="ARBA00013368"/>
    </source>
</evidence>
<evidence type="ECO:0000256" key="2">
    <source>
        <dbReference type="ARBA" id="ARBA00011322"/>
    </source>
</evidence>
<protein>
    <recommendedName>
        <fullName evidence="3">Nuclease SbcCD subunit C</fullName>
    </recommendedName>
</protein>
<evidence type="ECO:0000313" key="7">
    <source>
        <dbReference type="Proteomes" id="UP000293995"/>
    </source>
</evidence>
<name>A0A4P6EF11_9MICO</name>
<dbReference type="SUPFAM" id="SSF52540">
    <property type="entry name" value="P-loop containing nucleoside triphosphate hydrolases"/>
    <property type="match status" value="1"/>
</dbReference>
<evidence type="ECO:0000313" key="6">
    <source>
        <dbReference type="EMBL" id="QAY60376.1"/>
    </source>
</evidence>
<evidence type="ECO:0000256" key="4">
    <source>
        <dbReference type="SAM" id="MobiDB-lite"/>
    </source>
</evidence>
<dbReference type="GO" id="GO:0016887">
    <property type="term" value="F:ATP hydrolysis activity"/>
    <property type="evidence" value="ECO:0007669"/>
    <property type="project" value="InterPro"/>
</dbReference>
<dbReference type="Proteomes" id="UP000293995">
    <property type="component" value="Chromosome"/>
</dbReference>
<comment type="similarity">
    <text evidence="1">Belongs to the SMC family. SbcC subfamily.</text>
</comment>
<gene>
    <name evidence="6" type="ORF">ET475_10510</name>
</gene>
<accession>A0A4P6EF11</accession>